<dbReference type="AlphaFoldDB" id="A0AAW1L2E5"/>
<feature type="region of interest" description="Disordered" evidence="1">
    <location>
        <begin position="1"/>
        <end position="85"/>
    </location>
</feature>
<name>A0AAW1L2E5_POPJA</name>
<accession>A0AAW1L2E5</accession>
<comment type="caution">
    <text evidence="2">The sequence shown here is derived from an EMBL/GenBank/DDBJ whole genome shotgun (WGS) entry which is preliminary data.</text>
</comment>
<dbReference type="Proteomes" id="UP001458880">
    <property type="component" value="Unassembled WGS sequence"/>
</dbReference>
<sequence length="85" mass="9381">MHVVQSNEIEKKSGRGKKFRRGSPGTRGRGLSNGALKRTTPAPRNAPSARTNSDYPSLPPPPPHTRAHTHTHTHGDGWMDGRNYF</sequence>
<organism evidence="2 3">
    <name type="scientific">Popillia japonica</name>
    <name type="common">Japanese beetle</name>
    <dbReference type="NCBI Taxonomy" id="7064"/>
    <lineage>
        <taxon>Eukaryota</taxon>
        <taxon>Metazoa</taxon>
        <taxon>Ecdysozoa</taxon>
        <taxon>Arthropoda</taxon>
        <taxon>Hexapoda</taxon>
        <taxon>Insecta</taxon>
        <taxon>Pterygota</taxon>
        <taxon>Neoptera</taxon>
        <taxon>Endopterygota</taxon>
        <taxon>Coleoptera</taxon>
        <taxon>Polyphaga</taxon>
        <taxon>Scarabaeiformia</taxon>
        <taxon>Scarabaeidae</taxon>
        <taxon>Rutelinae</taxon>
        <taxon>Popillia</taxon>
    </lineage>
</organism>
<evidence type="ECO:0000313" key="2">
    <source>
        <dbReference type="EMBL" id="KAK9727527.1"/>
    </source>
</evidence>
<evidence type="ECO:0000313" key="3">
    <source>
        <dbReference type="Proteomes" id="UP001458880"/>
    </source>
</evidence>
<evidence type="ECO:0000256" key="1">
    <source>
        <dbReference type="SAM" id="MobiDB-lite"/>
    </source>
</evidence>
<reference evidence="2 3" key="1">
    <citation type="journal article" date="2024" name="BMC Genomics">
        <title>De novo assembly and annotation of Popillia japonica's genome with initial clues to its potential as an invasive pest.</title>
        <authorList>
            <person name="Cucini C."/>
            <person name="Boschi S."/>
            <person name="Funari R."/>
            <person name="Cardaioli E."/>
            <person name="Iannotti N."/>
            <person name="Marturano G."/>
            <person name="Paoli F."/>
            <person name="Bruttini M."/>
            <person name="Carapelli A."/>
            <person name="Frati F."/>
            <person name="Nardi F."/>
        </authorList>
    </citation>
    <scope>NUCLEOTIDE SEQUENCE [LARGE SCALE GENOMIC DNA]</scope>
    <source>
        <strain evidence="2">DMR45628</strain>
    </source>
</reference>
<keyword evidence="3" id="KW-1185">Reference proteome</keyword>
<gene>
    <name evidence="2" type="ORF">QE152_g19150</name>
</gene>
<protein>
    <submittedName>
        <fullName evidence="2">Uncharacterized protein</fullName>
    </submittedName>
</protein>
<dbReference type="EMBL" id="JASPKY010000178">
    <property type="protein sequence ID" value="KAK9727527.1"/>
    <property type="molecule type" value="Genomic_DNA"/>
</dbReference>
<proteinExistence type="predicted"/>